<dbReference type="RefSeq" id="XP_021845039.2">
    <property type="nucleotide sequence ID" value="XM_021989347.2"/>
</dbReference>
<dbReference type="PANTHER" id="PTHR14319">
    <property type="entry name" value="FIVE-SPAN TRANSMEMBRANE PROTEIN M83"/>
    <property type="match status" value="1"/>
</dbReference>
<evidence type="ECO:0000256" key="8">
    <source>
        <dbReference type="SAM" id="SignalP"/>
    </source>
</evidence>
<dbReference type="InterPro" id="IPR021910">
    <property type="entry name" value="NGX6/PGAP6/MYMK"/>
</dbReference>
<dbReference type="KEGG" id="soe:110784899"/>
<feature type="transmembrane region" description="Helical" evidence="7">
    <location>
        <begin position="730"/>
        <end position="749"/>
    </location>
</feature>
<keyword evidence="6 7" id="KW-0472">Membrane</keyword>
<evidence type="ECO:0000313" key="10">
    <source>
        <dbReference type="Proteomes" id="UP000813463"/>
    </source>
</evidence>
<dbReference type="GO" id="GO:0005886">
    <property type="term" value="C:plasma membrane"/>
    <property type="evidence" value="ECO:0007669"/>
    <property type="project" value="UniProtKB-SubCell"/>
</dbReference>
<organism evidence="10 11">
    <name type="scientific">Spinacia oleracea</name>
    <name type="common">Spinach</name>
    <dbReference type="NCBI Taxonomy" id="3562"/>
    <lineage>
        <taxon>Eukaryota</taxon>
        <taxon>Viridiplantae</taxon>
        <taxon>Streptophyta</taxon>
        <taxon>Embryophyta</taxon>
        <taxon>Tracheophyta</taxon>
        <taxon>Spermatophyta</taxon>
        <taxon>Magnoliopsida</taxon>
        <taxon>eudicotyledons</taxon>
        <taxon>Gunneridae</taxon>
        <taxon>Pentapetalae</taxon>
        <taxon>Caryophyllales</taxon>
        <taxon>Chenopodiaceae</taxon>
        <taxon>Chenopodioideae</taxon>
        <taxon>Anserineae</taxon>
        <taxon>Spinacia</taxon>
    </lineage>
</organism>
<dbReference type="Proteomes" id="UP000813463">
    <property type="component" value="Chromosome 6"/>
</dbReference>
<dbReference type="PROSITE" id="PS51257">
    <property type="entry name" value="PROKAR_LIPOPROTEIN"/>
    <property type="match status" value="1"/>
</dbReference>
<feature type="transmembrane region" description="Helical" evidence="7">
    <location>
        <begin position="629"/>
        <end position="646"/>
    </location>
</feature>
<keyword evidence="3" id="KW-1003">Cell membrane</keyword>
<protein>
    <submittedName>
        <fullName evidence="11">Uncharacterized protein isoform X1</fullName>
    </submittedName>
</protein>
<feature type="signal peptide" evidence="8">
    <location>
        <begin position="1"/>
        <end position="21"/>
    </location>
</feature>
<evidence type="ECO:0000259" key="9">
    <source>
        <dbReference type="PROSITE" id="PS00022"/>
    </source>
</evidence>
<dbReference type="PANTHER" id="PTHR14319:SF3">
    <property type="entry name" value="TRANSMEMBRANE PROTEIN-LIKE PROTEIN"/>
    <property type="match status" value="1"/>
</dbReference>
<dbReference type="Pfam" id="PF12036">
    <property type="entry name" value="DUF3522"/>
    <property type="match status" value="1"/>
</dbReference>
<sequence>MARVYAMLCLSLLALACNVNGRTSDLYTIWSKSYPSTILKPYDWSYLRVELPPRFSSVTISLSTDIEVDPKSTTKRGTYRLPTMCFRQGGPPLPDFSQKSLEEFVLHNVYDQPSQMLQTLNIGKCYAMQGNFTLSLSNEQITEGVLFIGFFYGIGPARTQSRMINRGKYYKFSAFTSVEACNRTNFWGQFCDKILHRLHCIPLKSRNDRPQRNQTIGGREVACRNHLRSCHSPDMSPKAFFLNVKTMSEELMLSVHDIKLEYQSISSSNNNTENDGLISLIVYARNGAIPTNDSFDYSTDISRNKLMVKSPKVGTWYFYIVPDIHVANAGKKTLVKQLCYSLRWKVLGNPIKENDQGSSITKVDGTKFSSIHLPLRKTFQEENFGYPWTYFFTEVPEDVSSRNIRIEIVSNTSIEYELYARLGGLPSVEVYDYYYANQSSNSNNGLSLFKVYVSSNQRVKFDIINAQEGNWSFGLIRRQNSMINSVSQTNLSISRESCPDDCSGYGKCSDISALTSYSFCRCDEFHGGFDCSIEIVPKSEQKIQISFLVGSNAAAIFPAICALWKKSYAEWVIYLSSGVASAIYHACDVQWKCVTKYDTLQFMDFWLSFVAVISTFIYMASISEAMKRAILSVVWILTALMALHDATSSRNINFVIVIGAACLLIAWLVESSTKCTAFSLITTSWFLENLKKICRRYRWGFLVAGFVALALATTSWNLENSENYWFSHSSWHIAMYTAAFFFLCSKVNVQNEGSKPNLNNDMAVIPTTSAADGIIN</sequence>
<comment type="subcellular location">
    <subcellularLocation>
        <location evidence="1">Cell membrane</location>
        <topology evidence="1">Multi-pass membrane protein</topology>
    </subcellularLocation>
</comment>
<keyword evidence="8" id="KW-0732">Signal</keyword>
<feature type="transmembrane region" description="Helical" evidence="7">
    <location>
        <begin position="699"/>
        <end position="718"/>
    </location>
</feature>
<evidence type="ECO:0000256" key="1">
    <source>
        <dbReference type="ARBA" id="ARBA00004651"/>
    </source>
</evidence>
<feature type="domain" description="EGF-like" evidence="9">
    <location>
        <begin position="520"/>
        <end position="531"/>
    </location>
</feature>
<keyword evidence="5 7" id="KW-1133">Transmembrane helix</keyword>
<evidence type="ECO:0000256" key="2">
    <source>
        <dbReference type="ARBA" id="ARBA00005542"/>
    </source>
</evidence>
<evidence type="ECO:0000256" key="5">
    <source>
        <dbReference type="ARBA" id="ARBA00022989"/>
    </source>
</evidence>
<reference evidence="11" key="2">
    <citation type="submission" date="2025-08" db="UniProtKB">
        <authorList>
            <consortium name="RefSeq"/>
        </authorList>
    </citation>
    <scope>IDENTIFICATION</scope>
    <source>
        <tissue evidence="11">Leaf</tissue>
    </source>
</reference>
<feature type="transmembrane region" description="Helical" evidence="7">
    <location>
        <begin position="652"/>
        <end position="669"/>
    </location>
</feature>
<keyword evidence="10" id="KW-1185">Reference proteome</keyword>
<reference evidence="10" key="1">
    <citation type="journal article" date="2021" name="Nat. Commun.">
        <title>Genomic analyses provide insights into spinach domestication and the genetic basis of agronomic traits.</title>
        <authorList>
            <person name="Cai X."/>
            <person name="Sun X."/>
            <person name="Xu C."/>
            <person name="Sun H."/>
            <person name="Wang X."/>
            <person name="Ge C."/>
            <person name="Zhang Z."/>
            <person name="Wang Q."/>
            <person name="Fei Z."/>
            <person name="Jiao C."/>
            <person name="Wang Q."/>
        </authorList>
    </citation>
    <scope>NUCLEOTIDE SEQUENCE [LARGE SCALE GENOMIC DNA]</scope>
    <source>
        <strain evidence="10">cv. Varoflay</strain>
    </source>
</reference>
<comment type="similarity">
    <text evidence="2">Belongs to the TMEM8 family.</text>
</comment>
<evidence type="ECO:0000313" key="11">
    <source>
        <dbReference type="RefSeq" id="XP_021845039.2"/>
    </source>
</evidence>
<feature type="transmembrane region" description="Helical" evidence="7">
    <location>
        <begin position="603"/>
        <end position="622"/>
    </location>
</feature>
<evidence type="ECO:0000256" key="4">
    <source>
        <dbReference type="ARBA" id="ARBA00022692"/>
    </source>
</evidence>
<dbReference type="AlphaFoldDB" id="A0A9R0I9B3"/>
<evidence type="ECO:0000256" key="6">
    <source>
        <dbReference type="ARBA" id="ARBA00023136"/>
    </source>
</evidence>
<proteinExistence type="inferred from homology"/>
<dbReference type="GeneID" id="110784899"/>
<dbReference type="InterPro" id="IPR000742">
    <property type="entry name" value="EGF"/>
</dbReference>
<keyword evidence="4 7" id="KW-0812">Transmembrane</keyword>
<dbReference type="PROSITE" id="PS00022">
    <property type="entry name" value="EGF_1"/>
    <property type="match status" value="1"/>
</dbReference>
<gene>
    <name evidence="11" type="primary">LOC110784899</name>
</gene>
<feature type="chain" id="PRO_5045704081" evidence="8">
    <location>
        <begin position="22"/>
        <end position="776"/>
    </location>
</feature>
<evidence type="ECO:0000256" key="3">
    <source>
        <dbReference type="ARBA" id="ARBA00022475"/>
    </source>
</evidence>
<evidence type="ECO:0000256" key="7">
    <source>
        <dbReference type="SAM" id="Phobius"/>
    </source>
</evidence>
<name>A0A9R0I9B3_SPIOL</name>
<accession>A0A9R0I9B3</accession>